<protein>
    <submittedName>
        <fullName evidence="2">Uncharacterized protein</fullName>
    </submittedName>
</protein>
<feature type="chain" id="PRO_5022129249" evidence="1">
    <location>
        <begin position="28"/>
        <end position="540"/>
    </location>
</feature>
<accession>A0A544TLF6</accession>
<dbReference type="RefSeq" id="WP_142605233.1">
    <property type="nucleotide sequence ID" value="NZ_VDGG01000003.1"/>
</dbReference>
<comment type="caution">
    <text evidence="2">The sequence shown here is derived from an EMBL/GenBank/DDBJ whole genome shotgun (WGS) entry which is preliminary data.</text>
</comment>
<evidence type="ECO:0000256" key="1">
    <source>
        <dbReference type="SAM" id="SignalP"/>
    </source>
</evidence>
<gene>
    <name evidence="2" type="ORF">FG383_02325</name>
</gene>
<dbReference type="AlphaFoldDB" id="A0A544TLF6"/>
<reference evidence="2 3" key="1">
    <citation type="submission" date="2019-05" db="EMBL/GenBank/DDBJ databases">
        <title>Psychrobacillus vulpis sp. nov., a new species isolated from feces of a red fox that inhabits in The Tablas de Daimiel Natural Park, Albacete, Spain.</title>
        <authorList>
            <person name="Rodriguez M."/>
            <person name="Reina J.C."/>
            <person name="Bejar V."/>
            <person name="Llamas I."/>
        </authorList>
    </citation>
    <scope>NUCLEOTIDE SEQUENCE [LARGE SCALE GENOMIC DNA]</scope>
    <source>
        <strain evidence="2 3">NHI-2</strain>
    </source>
</reference>
<proteinExistence type="predicted"/>
<organism evidence="2 3">
    <name type="scientific">Psychrobacillus soli</name>
    <dbReference type="NCBI Taxonomy" id="1543965"/>
    <lineage>
        <taxon>Bacteria</taxon>
        <taxon>Bacillati</taxon>
        <taxon>Bacillota</taxon>
        <taxon>Bacilli</taxon>
        <taxon>Bacillales</taxon>
        <taxon>Bacillaceae</taxon>
        <taxon>Psychrobacillus</taxon>
    </lineage>
</organism>
<evidence type="ECO:0000313" key="2">
    <source>
        <dbReference type="EMBL" id="TQR18293.1"/>
    </source>
</evidence>
<dbReference type="PROSITE" id="PS51257">
    <property type="entry name" value="PROKAR_LIPOPROTEIN"/>
    <property type="match status" value="1"/>
</dbReference>
<sequence length="540" mass="60744">MFKFTTYILTLTILLVSCFSPSFKVQASTLVSGMFVNVTYEEVILDKKTTEKQLSKITLINDKGKTTTLNIDPYASLFINSTPTSIGAFKEGMWIEATVELRNVKELNGFADIAQGNDSKSIEKSLTGTVNTIDRNGKFISINSKDRNSVNYYLDAQTQVFKDNKLVDLSVLYEGDRVKLTLSDNNSTTLSTVEIIPEGIKVEQLYKGTIQQIDTKKKKLVVNDERVFRNWDWRNGSGTISSKPFTAKTPIYVANKKIDPSQIRNYINNEVYYVTIEQLGQEVIQKMIIKQSNERNLRESLYSVDTSAQKIRLSSAGNIAYHNGTIIIRNGRLVDASALSQSGDAYVITNGVTTHQYANVIHVTNDGFQSANLSNHDVYFGQINTVGSYQVTLTNANRLSNNYWYGVGYSNLSFSNDTVVVEDNNNWTSDFTNSTGKYAYFYVKDNHIVAARIVGSNIPASFVSVGRYNGSWYWNSIRMQNVSQWQAGSWIETSPINNMDTTRATFIKEGKVISESDLTQNDRLFIIHDTYAQARIILVD</sequence>
<dbReference type="EMBL" id="VDGG01000003">
    <property type="protein sequence ID" value="TQR18293.1"/>
    <property type="molecule type" value="Genomic_DNA"/>
</dbReference>
<dbReference type="Proteomes" id="UP000318937">
    <property type="component" value="Unassembled WGS sequence"/>
</dbReference>
<keyword evidence="1" id="KW-0732">Signal</keyword>
<dbReference type="OrthoDB" id="1703838at2"/>
<evidence type="ECO:0000313" key="3">
    <source>
        <dbReference type="Proteomes" id="UP000318937"/>
    </source>
</evidence>
<keyword evidence="3" id="KW-1185">Reference proteome</keyword>
<feature type="signal peptide" evidence="1">
    <location>
        <begin position="1"/>
        <end position="27"/>
    </location>
</feature>
<name>A0A544TLF6_9BACI</name>